<organism evidence="1 2">
    <name type="scientific">Tetranychus urticae</name>
    <name type="common">Two-spotted spider mite</name>
    <dbReference type="NCBI Taxonomy" id="32264"/>
    <lineage>
        <taxon>Eukaryota</taxon>
        <taxon>Metazoa</taxon>
        <taxon>Ecdysozoa</taxon>
        <taxon>Arthropoda</taxon>
        <taxon>Chelicerata</taxon>
        <taxon>Arachnida</taxon>
        <taxon>Acari</taxon>
        <taxon>Acariformes</taxon>
        <taxon>Trombidiformes</taxon>
        <taxon>Prostigmata</taxon>
        <taxon>Eleutherengona</taxon>
        <taxon>Raphignathae</taxon>
        <taxon>Tetranychoidea</taxon>
        <taxon>Tetranychidae</taxon>
        <taxon>Tetranychus</taxon>
    </lineage>
</organism>
<name>T1K4E9_TETUR</name>
<evidence type="ECO:0000313" key="1">
    <source>
        <dbReference type="EnsemblMetazoa" id="tetur05g02360.1"/>
    </source>
</evidence>
<protein>
    <recommendedName>
        <fullName evidence="3">F-box domain-containing protein</fullName>
    </recommendedName>
</protein>
<accession>T1K4E9</accession>
<reference evidence="1" key="2">
    <citation type="submission" date="2015-06" db="UniProtKB">
        <authorList>
            <consortium name="EnsemblMetazoa"/>
        </authorList>
    </citation>
    <scope>IDENTIFICATION</scope>
</reference>
<dbReference type="Gene3D" id="3.80.10.10">
    <property type="entry name" value="Ribonuclease Inhibitor"/>
    <property type="match status" value="1"/>
</dbReference>
<evidence type="ECO:0008006" key="3">
    <source>
        <dbReference type="Google" id="ProtNLM"/>
    </source>
</evidence>
<dbReference type="SUPFAM" id="SSF52047">
    <property type="entry name" value="RNI-like"/>
    <property type="match status" value="1"/>
</dbReference>
<keyword evidence="2" id="KW-1185">Reference proteome</keyword>
<dbReference type="InterPro" id="IPR032675">
    <property type="entry name" value="LRR_dom_sf"/>
</dbReference>
<dbReference type="EMBL" id="CAEY01001577">
    <property type="status" value="NOT_ANNOTATED_CDS"/>
    <property type="molecule type" value="Genomic_DNA"/>
</dbReference>
<sequence>MRKKRLKLFCEKWCNLIVGRTRRVRYLTDQWDYLPDCFGSFVKRPIDVTCLSKLFPNLRIADLFHISNVLRSNETMIIRTPMKDIDKLIRDSESLKGMIFPCNYYLDFELMPEIANLEMLSTRNISPKISGIYENVKQLHLWNCNLGIFECIAHCFPNLERMKIYVADDVKDYRPDHPAMANLKIFEMAFCSFDWPRDNCYSFLFMDLCPALQSAHIRIDCSHIVFNDSIKHANLRDLVTQFVSRILPEMSFSSEKRSEPIEWDELRRLMLKYPNLKHLALRNELLSDEDIKRLILILPKLTLLDIRESNGVTQEAADHVRDYCKRYGRSIKIYFKANDKQIETDWPQSLNRPELICRGFDFMEHYHNYGSLMELTGHYTNQCWVTASLELLSRNVYYGFGLNRGFGNQRFGDQQRFIENEHAAGRFGNQRFGQNRFRQNW</sequence>
<dbReference type="EnsemblMetazoa" id="tetur05g02360.1">
    <property type="protein sequence ID" value="tetur05g02360.1"/>
    <property type="gene ID" value="tetur05g02360"/>
</dbReference>
<dbReference type="HOGENOM" id="CLU_029073_0_0_1"/>
<dbReference type="AlphaFoldDB" id="T1K4E9"/>
<evidence type="ECO:0000313" key="2">
    <source>
        <dbReference type="Proteomes" id="UP000015104"/>
    </source>
</evidence>
<dbReference type="Proteomes" id="UP000015104">
    <property type="component" value="Unassembled WGS sequence"/>
</dbReference>
<reference evidence="2" key="1">
    <citation type="submission" date="2011-08" db="EMBL/GenBank/DDBJ databases">
        <authorList>
            <person name="Rombauts S."/>
        </authorList>
    </citation>
    <scope>NUCLEOTIDE SEQUENCE</scope>
    <source>
        <strain evidence="2">London</strain>
    </source>
</reference>
<proteinExistence type="predicted"/>